<name>A0AAD7XZN7_9FUNG</name>
<evidence type="ECO:0000313" key="2">
    <source>
        <dbReference type="Proteomes" id="UP001234581"/>
    </source>
</evidence>
<organism evidence="1 2">
    <name type="scientific">Lichtheimia ornata</name>
    <dbReference type="NCBI Taxonomy" id="688661"/>
    <lineage>
        <taxon>Eukaryota</taxon>
        <taxon>Fungi</taxon>
        <taxon>Fungi incertae sedis</taxon>
        <taxon>Mucoromycota</taxon>
        <taxon>Mucoromycotina</taxon>
        <taxon>Mucoromycetes</taxon>
        <taxon>Mucorales</taxon>
        <taxon>Lichtheimiaceae</taxon>
        <taxon>Lichtheimia</taxon>
    </lineage>
</organism>
<dbReference type="GeneID" id="83212691"/>
<sequence>MVLGITRVEEVCSSIRPQWLSFGGKEKPIAMATKVNVCWYDFEVDYTEYGPICKRNLDLGTMQEASCSTIPKTPYARLMKCSVKWDGTRNTMASKNIT</sequence>
<keyword evidence="2" id="KW-1185">Reference proteome</keyword>
<accession>A0AAD7XZN7</accession>
<gene>
    <name evidence="1" type="ORF">O0I10_005278</name>
</gene>
<proteinExistence type="predicted"/>
<comment type="caution">
    <text evidence="1">The sequence shown here is derived from an EMBL/GenBank/DDBJ whole genome shotgun (WGS) entry which is preliminary data.</text>
</comment>
<dbReference type="RefSeq" id="XP_058343809.1">
    <property type="nucleotide sequence ID" value="XM_058485323.1"/>
</dbReference>
<dbReference type="EMBL" id="JARTCD010000021">
    <property type="protein sequence ID" value="KAJ8658896.1"/>
    <property type="molecule type" value="Genomic_DNA"/>
</dbReference>
<dbReference type="AlphaFoldDB" id="A0AAD7XZN7"/>
<evidence type="ECO:0000313" key="1">
    <source>
        <dbReference type="EMBL" id="KAJ8658896.1"/>
    </source>
</evidence>
<dbReference type="Proteomes" id="UP001234581">
    <property type="component" value="Unassembled WGS sequence"/>
</dbReference>
<reference evidence="1 2" key="1">
    <citation type="submission" date="2023-03" db="EMBL/GenBank/DDBJ databases">
        <title>Genome sequence of Lichtheimia ornata CBS 291.66.</title>
        <authorList>
            <person name="Mohabir J.T."/>
            <person name="Shea T.P."/>
            <person name="Kurbessoian T."/>
            <person name="Berby B."/>
            <person name="Fontaine J."/>
            <person name="Livny J."/>
            <person name="Gnirke A."/>
            <person name="Stajich J.E."/>
            <person name="Cuomo C.A."/>
        </authorList>
    </citation>
    <scope>NUCLEOTIDE SEQUENCE [LARGE SCALE GENOMIC DNA]</scope>
    <source>
        <strain evidence="1">CBS 291.66</strain>
    </source>
</reference>
<protein>
    <submittedName>
        <fullName evidence="1">Uncharacterized protein</fullName>
    </submittedName>
</protein>